<dbReference type="Gene3D" id="3.90.1530.10">
    <property type="entry name" value="Conserved hypothetical protein from pyrococcus furiosus pfu- 392566-001, ParB domain"/>
    <property type="match status" value="1"/>
</dbReference>
<evidence type="ECO:0000313" key="4">
    <source>
        <dbReference type="Proteomes" id="UP000196710"/>
    </source>
</evidence>
<proteinExistence type="predicted"/>
<dbReference type="EMBL" id="CP065321">
    <property type="protein sequence ID" value="QQR30400.1"/>
    <property type="molecule type" value="Genomic_DNA"/>
</dbReference>
<evidence type="ECO:0000259" key="1">
    <source>
        <dbReference type="SMART" id="SM00470"/>
    </source>
</evidence>
<dbReference type="SMART" id="SM00470">
    <property type="entry name" value="ParB"/>
    <property type="match status" value="1"/>
</dbReference>
<keyword evidence="4" id="KW-1185">Reference proteome</keyword>
<sequence length="313" mass="34899">MLVSINKIKVNPGRREVEAKDINDLAKSISEIGLLNPITVTPDNTLIAGLHRLEAAKVLGWTEIECTVSDLSGLLAELAEIDENFVRVNLSPIEFGDLLLRRKEIYEELHPETKSGVSQAVGMNTAIGNNVTALSATTLKSFVEDTAEKLNLSPRTIREKIQTAKNLTPAAKNLVHDNKFGYKDALKLSRLEPPQQEEAATQLAAGEIRSVDEYKKPYSLGGKRYATFEESVADLKNPNKDATYTADTLLAGMDGFIDDFHHNFSWYSTPMCTVAYPQVNREQLEYIKKRFAGVVTEIEKLLQDIERSMNIEE</sequence>
<feature type="domain" description="ParB-like N-terminal" evidence="1">
    <location>
        <begin position="1"/>
        <end position="85"/>
    </location>
</feature>
<dbReference type="Proteomes" id="UP000196710">
    <property type="component" value="Chromosome"/>
</dbReference>
<accession>A0A1Z2XRN9</accession>
<dbReference type="PANTHER" id="PTHR33375:SF1">
    <property type="entry name" value="CHROMOSOME-PARTITIONING PROTEIN PARB-RELATED"/>
    <property type="match status" value="1"/>
</dbReference>
<name>A0A1Z2XRN9_9FIRM</name>
<dbReference type="AlphaFoldDB" id="A0A1Z2XRN9"/>
<evidence type="ECO:0000313" key="5">
    <source>
        <dbReference type="Proteomes" id="UP000596035"/>
    </source>
</evidence>
<reference evidence="3 5" key="3">
    <citation type="submission" date="2020-11" db="EMBL/GenBank/DDBJ databases">
        <title>Closed and high quality bacterial genomes of the OMM12 community.</title>
        <authorList>
            <person name="Marbouty M."/>
            <person name="Lamy-Besnier Q."/>
            <person name="Debarbieux L."/>
            <person name="Koszul R."/>
        </authorList>
    </citation>
    <scope>NUCLEOTIDE SEQUENCE [LARGE SCALE GENOMIC DNA]</scope>
    <source>
        <strain evidence="3 5">KB18</strain>
    </source>
</reference>
<dbReference type="Gene3D" id="1.10.10.2830">
    <property type="match status" value="1"/>
</dbReference>
<evidence type="ECO:0000313" key="2">
    <source>
        <dbReference type="EMBL" id="ASB41127.1"/>
    </source>
</evidence>
<dbReference type="SUPFAM" id="SSF110849">
    <property type="entry name" value="ParB/Sulfiredoxin"/>
    <property type="match status" value="1"/>
</dbReference>
<dbReference type="InterPro" id="IPR050336">
    <property type="entry name" value="Chromosome_partition/occlusion"/>
</dbReference>
<organism evidence="3 5">
    <name type="scientific">Acutalibacter muris</name>
    <dbReference type="NCBI Taxonomy" id="1796620"/>
    <lineage>
        <taxon>Bacteria</taxon>
        <taxon>Bacillati</taxon>
        <taxon>Bacillota</taxon>
        <taxon>Clostridia</taxon>
        <taxon>Eubacteriales</taxon>
        <taxon>Acutalibacteraceae</taxon>
        <taxon>Acutalibacter</taxon>
    </lineage>
</organism>
<dbReference type="GO" id="GO:0005694">
    <property type="term" value="C:chromosome"/>
    <property type="evidence" value="ECO:0007669"/>
    <property type="project" value="TreeGrafter"/>
</dbReference>
<reference evidence="4" key="2">
    <citation type="submission" date="2017-05" db="EMBL/GenBank/DDBJ databases">
        <title>Improved OligoMM genomes.</title>
        <authorList>
            <person name="Garzetti D."/>
        </authorList>
    </citation>
    <scope>NUCLEOTIDE SEQUENCE [LARGE SCALE GENOMIC DNA]</scope>
    <source>
        <strain evidence="4">KB18</strain>
    </source>
</reference>
<dbReference type="EMBL" id="CP021422">
    <property type="protein sequence ID" value="ASB41127.1"/>
    <property type="molecule type" value="Genomic_DNA"/>
</dbReference>
<dbReference type="GO" id="GO:0007059">
    <property type="term" value="P:chromosome segregation"/>
    <property type="evidence" value="ECO:0007669"/>
    <property type="project" value="TreeGrafter"/>
</dbReference>
<dbReference type="KEGG" id="amur:ADH66_10955"/>
<evidence type="ECO:0000313" key="3">
    <source>
        <dbReference type="EMBL" id="QQR30400.1"/>
    </source>
</evidence>
<dbReference type="Pfam" id="PF02195">
    <property type="entry name" value="ParB_N"/>
    <property type="match status" value="1"/>
</dbReference>
<protein>
    <submittedName>
        <fullName evidence="2">Chromosome partitioning protein ParB</fullName>
    </submittedName>
    <submittedName>
        <fullName evidence="3">ParB N-terminal domain-containing protein</fullName>
    </submittedName>
</protein>
<dbReference type="RefSeq" id="WP_066540929.1">
    <property type="nucleotide sequence ID" value="NZ_CP021422.1"/>
</dbReference>
<dbReference type="Proteomes" id="UP000596035">
    <property type="component" value="Chromosome"/>
</dbReference>
<dbReference type="InterPro" id="IPR003115">
    <property type="entry name" value="ParB_N"/>
</dbReference>
<dbReference type="PANTHER" id="PTHR33375">
    <property type="entry name" value="CHROMOSOME-PARTITIONING PROTEIN PARB-RELATED"/>
    <property type="match status" value="1"/>
</dbReference>
<dbReference type="InterPro" id="IPR036086">
    <property type="entry name" value="ParB/Sulfiredoxin_sf"/>
</dbReference>
<reference evidence="2" key="1">
    <citation type="journal article" date="2017" name="Genome Announc.">
        <title>High-Quality Whole-Genome Sequences of the Oligo-Mouse-Microbiota Bacterial Community.</title>
        <authorList>
            <person name="Garzetti D."/>
            <person name="Brugiroux S."/>
            <person name="Bunk B."/>
            <person name="Pukall R."/>
            <person name="McCoy K.D."/>
            <person name="Macpherson A.J."/>
            <person name="Stecher B."/>
        </authorList>
    </citation>
    <scope>NUCLEOTIDE SEQUENCE</scope>
    <source>
        <strain evidence="2">KB18</strain>
    </source>
</reference>
<dbReference type="SUPFAM" id="SSF109709">
    <property type="entry name" value="KorB DNA-binding domain-like"/>
    <property type="match status" value="1"/>
</dbReference>
<dbReference type="GO" id="GO:0045881">
    <property type="term" value="P:positive regulation of sporulation resulting in formation of a cellular spore"/>
    <property type="evidence" value="ECO:0007669"/>
    <property type="project" value="TreeGrafter"/>
</dbReference>
<dbReference type="CDD" id="cd16409">
    <property type="entry name" value="ParB_N_like"/>
    <property type="match status" value="1"/>
</dbReference>
<gene>
    <name evidence="2" type="ORF">ADH66_10955</name>
    <name evidence="3" type="ORF">I5Q82_01265</name>
</gene>